<dbReference type="STRING" id="1387353.BSF38_02109"/>
<dbReference type="NCBIfam" id="TIGR04294">
    <property type="entry name" value="pre_pil_HX9DG"/>
    <property type="match status" value="1"/>
</dbReference>
<sequence>MFRKFVSIGFLLAFGVFDARAADSRAEAIAPFLDADVVVVCRINIEKFDVDTFAGRLVEDQASAALLTKNFGPWLAALRKAGARDLYLLATLEDLPPAGSSPPSAVVPLPPGVDAAAVGKLLCGGGDVAAPYAWPTCATVGQAVFAGSNEAVERVGRLKPVARPELAEALAAAKGSAAEIVLMPSADARRVLEEMVPNLPAELGGGPVTSLTKGIRWGVLSLNDEPQPGLRLMVQAHDAAAAKTLAQLAKSLDQMLRQSPAVARFIPDIGKISDRFASEVNEDRITVSADAKAVGMWAGAMLKSARQGATSAQCKNNLKQIGLAMHNYVAAHGTFPPAFVADKEGKPLLSWRVLILPYLDENELYKEFHLDEAWDSPHNKTLIGRMPKVYSCPSELGKKLEAGKTTYATPRGPRTIFPGSSGVKLSAITDGTSLTILTIDLPADQAVTWTKPDDWEVPAKIDPKALLSRHLRGSNVGFADGSVRFLVETISPLILQAVFTMNGGEVVGNEAF</sequence>
<evidence type="ECO:0000313" key="4">
    <source>
        <dbReference type="Proteomes" id="UP000186309"/>
    </source>
</evidence>
<evidence type="ECO:0000256" key="1">
    <source>
        <dbReference type="SAM" id="SignalP"/>
    </source>
</evidence>
<feature type="chain" id="PRO_5012843727" description="DUF1559 domain-containing protein" evidence="1">
    <location>
        <begin position="22"/>
        <end position="512"/>
    </location>
</feature>
<dbReference type="KEGG" id="pbor:BSF38_02109"/>
<accession>A0A1U7CNZ6</accession>
<dbReference type="RefSeq" id="WP_076345397.1">
    <property type="nucleotide sequence ID" value="NZ_CP019082.1"/>
</dbReference>
<dbReference type="OrthoDB" id="285651at2"/>
<dbReference type="InterPro" id="IPR011453">
    <property type="entry name" value="DUF1559"/>
</dbReference>
<dbReference type="Proteomes" id="UP000186309">
    <property type="component" value="Chromosome"/>
</dbReference>
<dbReference type="Pfam" id="PF07596">
    <property type="entry name" value="SBP_bac_10"/>
    <property type="match status" value="1"/>
</dbReference>
<gene>
    <name evidence="3" type="ORF">BSF38_02109</name>
</gene>
<keyword evidence="1" id="KW-0732">Signal</keyword>
<reference evidence="4" key="1">
    <citation type="submission" date="2016-12" db="EMBL/GenBank/DDBJ databases">
        <title>Comparative genomics of four Isosphaeraceae planctomycetes: a common pool of plasmids and glycoside hydrolase genes.</title>
        <authorList>
            <person name="Ivanova A."/>
        </authorList>
    </citation>
    <scope>NUCLEOTIDE SEQUENCE [LARGE SCALE GENOMIC DNA]</scope>
    <source>
        <strain evidence="4">PX4</strain>
    </source>
</reference>
<evidence type="ECO:0000313" key="3">
    <source>
        <dbReference type="EMBL" id="APW60626.1"/>
    </source>
</evidence>
<dbReference type="PANTHER" id="PTHR30093">
    <property type="entry name" value="GENERAL SECRETION PATHWAY PROTEIN G"/>
    <property type="match status" value="1"/>
</dbReference>
<evidence type="ECO:0000259" key="2">
    <source>
        <dbReference type="Pfam" id="PF07596"/>
    </source>
</evidence>
<keyword evidence="4" id="KW-1185">Reference proteome</keyword>
<dbReference type="EMBL" id="CP019082">
    <property type="protein sequence ID" value="APW60626.1"/>
    <property type="molecule type" value="Genomic_DNA"/>
</dbReference>
<proteinExistence type="predicted"/>
<protein>
    <recommendedName>
        <fullName evidence="2">DUF1559 domain-containing protein</fullName>
    </recommendedName>
</protein>
<dbReference type="InterPro" id="IPR027558">
    <property type="entry name" value="Pre_pil_HX9DG_C"/>
</dbReference>
<dbReference type="PANTHER" id="PTHR30093:SF2">
    <property type="entry name" value="TYPE II SECRETION SYSTEM PROTEIN H"/>
    <property type="match status" value="1"/>
</dbReference>
<name>A0A1U7CNZ6_9BACT</name>
<feature type="signal peptide" evidence="1">
    <location>
        <begin position="1"/>
        <end position="21"/>
    </location>
</feature>
<organism evidence="3 4">
    <name type="scientific">Paludisphaera borealis</name>
    <dbReference type="NCBI Taxonomy" id="1387353"/>
    <lineage>
        <taxon>Bacteria</taxon>
        <taxon>Pseudomonadati</taxon>
        <taxon>Planctomycetota</taxon>
        <taxon>Planctomycetia</taxon>
        <taxon>Isosphaerales</taxon>
        <taxon>Isosphaeraceae</taxon>
        <taxon>Paludisphaera</taxon>
    </lineage>
</organism>
<dbReference type="AlphaFoldDB" id="A0A1U7CNZ6"/>
<feature type="domain" description="DUF1559" evidence="2">
    <location>
        <begin position="304"/>
        <end position="462"/>
    </location>
</feature>